<comment type="caution">
    <text evidence="1">The sequence shown here is derived from an EMBL/GenBank/DDBJ whole genome shotgun (WGS) entry which is preliminary data.</text>
</comment>
<gene>
    <name evidence="1" type="ORF">F2P56_001745</name>
</gene>
<dbReference type="AlphaFoldDB" id="A0A833YDT5"/>
<protein>
    <submittedName>
        <fullName evidence="1">Uncharacterized protein</fullName>
    </submittedName>
</protein>
<dbReference type="Proteomes" id="UP000619265">
    <property type="component" value="Unassembled WGS sequence"/>
</dbReference>
<name>A0A833YDT5_JUGRE</name>
<reference evidence="1" key="1">
    <citation type="submission" date="2015-10" db="EMBL/GenBank/DDBJ databases">
        <authorList>
            <person name="Martinez-Garcia P.J."/>
            <person name="Crepeau M.W."/>
            <person name="Puiu D."/>
            <person name="Gonzalez-Ibeas D."/>
            <person name="Whalen J."/>
            <person name="Stevens K."/>
            <person name="Paul R."/>
            <person name="Butterfield T."/>
            <person name="Britton M."/>
            <person name="Reagan R."/>
            <person name="Chakraborty S."/>
            <person name="Walawage S.L."/>
            <person name="Vasquez-Gross H.A."/>
            <person name="Cardeno C."/>
            <person name="Famula R."/>
            <person name="Pratt K."/>
            <person name="Kuruganti S."/>
            <person name="Aradhya M.K."/>
            <person name="Leslie C.A."/>
            <person name="Dandekar A.M."/>
            <person name="Salzberg S.L."/>
            <person name="Wegrzyn J.L."/>
            <person name="Langley C.H."/>
            <person name="Neale D.B."/>
        </authorList>
    </citation>
    <scope>NUCLEOTIDE SEQUENCE</scope>
    <source>
        <tissue evidence="1">Leaves</tissue>
    </source>
</reference>
<dbReference type="Gramene" id="Jr01_18910_p1">
    <property type="protein sequence ID" value="cds.Jr01_18910_p1"/>
    <property type="gene ID" value="Jr01_18910"/>
</dbReference>
<reference evidence="1" key="2">
    <citation type="submission" date="2020-03" db="EMBL/GenBank/DDBJ databases">
        <title>Walnut 2.0.</title>
        <authorList>
            <person name="Marrano A."/>
            <person name="Britton M."/>
            <person name="Zimin A.V."/>
            <person name="Zaini P.A."/>
            <person name="Workman R."/>
            <person name="Puiu D."/>
            <person name="Bianco L."/>
            <person name="Allen B.J."/>
            <person name="Troggio M."/>
            <person name="Leslie C.A."/>
            <person name="Timp W."/>
            <person name="Dendekar A."/>
            <person name="Salzberg S.L."/>
            <person name="Neale D.B."/>
        </authorList>
    </citation>
    <scope>NUCLEOTIDE SEQUENCE</scope>
    <source>
        <tissue evidence="1">Leaves</tissue>
    </source>
</reference>
<dbReference type="EMBL" id="LIHL02000001">
    <property type="protein sequence ID" value="KAF5481057.1"/>
    <property type="molecule type" value="Genomic_DNA"/>
</dbReference>
<proteinExistence type="predicted"/>
<accession>A0A833YDT5</accession>
<sequence length="103" mass="11450">MVLHGTERKESQLLFLAFASTSAAVFRLGSASSSIFELNAQQGVSFRPLDRSLFQAPNWEGTINGRYWVKNAHVEPRKELNVPLAATFAKPVVLRVSLRLNHG</sequence>
<evidence type="ECO:0000313" key="2">
    <source>
        <dbReference type="Proteomes" id="UP000619265"/>
    </source>
</evidence>
<evidence type="ECO:0000313" key="1">
    <source>
        <dbReference type="EMBL" id="KAF5481057.1"/>
    </source>
</evidence>
<organism evidence="1 2">
    <name type="scientific">Juglans regia</name>
    <name type="common">English walnut</name>
    <dbReference type="NCBI Taxonomy" id="51240"/>
    <lineage>
        <taxon>Eukaryota</taxon>
        <taxon>Viridiplantae</taxon>
        <taxon>Streptophyta</taxon>
        <taxon>Embryophyta</taxon>
        <taxon>Tracheophyta</taxon>
        <taxon>Spermatophyta</taxon>
        <taxon>Magnoliopsida</taxon>
        <taxon>eudicotyledons</taxon>
        <taxon>Gunneridae</taxon>
        <taxon>Pentapetalae</taxon>
        <taxon>rosids</taxon>
        <taxon>fabids</taxon>
        <taxon>Fagales</taxon>
        <taxon>Juglandaceae</taxon>
        <taxon>Juglans</taxon>
    </lineage>
</organism>